<dbReference type="GO" id="GO:0003676">
    <property type="term" value="F:nucleic acid binding"/>
    <property type="evidence" value="ECO:0007669"/>
    <property type="project" value="InterPro"/>
</dbReference>
<feature type="compositionally biased region" description="Polar residues" evidence="1">
    <location>
        <begin position="1"/>
        <end position="17"/>
    </location>
</feature>
<dbReference type="Gene3D" id="3.30.420.10">
    <property type="entry name" value="Ribonuclease H-like superfamily/Ribonuclease H"/>
    <property type="match status" value="1"/>
</dbReference>
<dbReference type="PANTHER" id="PTHR43040:SF1">
    <property type="entry name" value="RIBONUCLEASE D"/>
    <property type="match status" value="1"/>
</dbReference>
<dbReference type="AlphaFoldDB" id="A0A1L7W8W3"/>
<dbReference type="GeneID" id="42057307"/>
<feature type="compositionally biased region" description="Basic residues" evidence="1">
    <location>
        <begin position="231"/>
        <end position="242"/>
    </location>
</feature>
<dbReference type="InterPro" id="IPR036397">
    <property type="entry name" value="RNaseH_sf"/>
</dbReference>
<dbReference type="VEuPathDB" id="FungiDB:FPRO_12442"/>
<reference evidence="3" key="1">
    <citation type="journal article" date="2016" name="Genome Biol. Evol.">
        <title>Comparative 'omics' of the Fusarium fujikuroi species complex highlights differences in genetic potential and metabolite synthesis.</title>
        <authorList>
            <person name="Niehaus E.-M."/>
            <person name="Muensterkoetter M."/>
            <person name="Proctor R.H."/>
            <person name="Brown D.W."/>
            <person name="Sharon A."/>
            <person name="Idan Y."/>
            <person name="Oren-Young L."/>
            <person name="Sieber C.M."/>
            <person name="Novak O."/>
            <person name="Pencik A."/>
            <person name="Tarkowska D."/>
            <person name="Hromadova K."/>
            <person name="Freeman S."/>
            <person name="Maymon M."/>
            <person name="Elazar M."/>
            <person name="Youssef S.A."/>
            <person name="El-Shabrawy E.S.M."/>
            <person name="Shalaby A.B.A."/>
            <person name="Houterman P."/>
            <person name="Brock N.L."/>
            <person name="Burkhardt I."/>
            <person name="Tsavkelova E.A."/>
            <person name="Dickschat J.S."/>
            <person name="Galuszka P."/>
            <person name="Gueldener U."/>
            <person name="Tudzynski B."/>
        </authorList>
    </citation>
    <scope>NUCLEOTIDE SEQUENCE [LARGE SCALE GENOMIC DNA]</scope>
    <source>
        <strain evidence="3">ET1</strain>
    </source>
</reference>
<dbReference type="SUPFAM" id="SSF53098">
    <property type="entry name" value="Ribonuclease H-like"/>
    <property type="match status" value="1"/>
</dbReference>
<proteinExistence type="predicted"/>
<dbReference type="PANTHER" id="PTHR43040">
    <property type="entry name" value="RIBONUCLEASE D"/>
    <property type="match status" value="1"/>
</dbReference>
<feature type="region of interest" description="Disordered" evidence="1">
    <location>
        <begin position="1"/>
        <end position="21"/>
    </location>
</feature>
<keyword evidence="3" id="KW-1185">Reference proteome</keyword>
<evidence type="ECO:0000256" key="1">
    <source>
        <dbReference type="SAM" id="MobiDB-lite"/>
    </source>
</evidence>
<protein>
    <recommendedName>
        <fullName evidence="4">3'-5' exonuclease domain-containing protein</fullName>
    </recommendedName>
</protein>
<dbReference type="EMBL" id="FJOF01000015">
    <property type="protein sequence ID" value="CZR49005.1"/>
    <property type="molecule type" value="Genomic_DNA"/>
</dbReference>
<evidence type="ECO:0000313" key="2">
    <source>
        <dbReference type="EMBL" id="CZR49005.1"/>
    </source>
</evidence>
<organism evidence="2 3">
    <name type="scientific">Fusarium proliferatum (strain ET1)</name>
    <name type="common">Orchid endophyte fungus</name>
    <dbReference type="NCBI Taxonomy" id="1227346"/>
    <lineage>
        <taxon>Eukaryota</taxon>
        <taxon>Fungi</taxon>
        <taxon>Dikarya</taxon>
        <taxon>Ascomycota</taxon>
        <taxon>Pezizomycotina</taxon>
        <taxon>Sordariomycetes</taxon>
        <taxon>Hypocreomycetidae</taxon>
        <taxon>Hypocreales</taxon>
        <taxon>Nectriaceae</taxon>
        <taxon>Fusarium</taxon>
        <taxon>Fusarium fujikuroi species complex</taxon>
    </lineage>
</organism>
<feature type="region of interest" description="Disordered" evidence="1">
    <location>
        <begin position="229"/>
        <end position="252"/>
    </location>
</feature>
<sequence>MSQQSVSQSTGNGNASLGPTVVSVETRNELKKVLQDLHELRAKPTPIYLDAMGIAKDELIDLNLFVPSNRTLYTVNVRKLGDVAFSAVGNCDMSLGVLLETTNIPKVGFDVRDISRVLFHQFNVSLAEVHDIKLMELASRKDGQQKKYLSGLARCIDQDVSNGDPDKVRWLNPANAKDLRFYQKFGHAPYWIMKRVEIFPSLFDVYNTKLSRLDSACWLRLAEQESEQRVHAAKGKSKKRTEKKSWGPEVFWDDQQKQTAKDAWKESIMLNALMGDIDIGNDDQ</sequence>
<dbReference type="Proteomes" id="UP000183971">
    <property type="component" value="Unassembled WGS sequence"/>
</dbReference>
<evidence type="ECO:0008006" key="4">
    <source>
        <dbReference type="Google" id="ProtNLM"/>
    </source>
</evidence>
<accession>A0A1L7W8W3</accession>
<name>A0A1L7W8W3_FUSPR</name>
<gene>
    <name evidence="2" type="ORF">FPRO_12442</name>
</gene>
<dbReference type="InterPro" id="IPR012337">
    <property type="entry name" value="RNaseH-like_sf"/>
</dbReference>
<dbReference type="RefSeq" id="XP_031089519.1">
    <property type="nucleotide sequence ID" value="XM_031224241.1"/>
</dbReference>
<comment type="caution">
    <text evidence="2">The sequence shown here is derived from an EMBL/GenBank/DDBJ whole genome shotgun (WGS) entry which is preliminary data.</text>
</comment>
<evidence type="ECO:0000313" key="3">
    <source>
        <dbReference type="Proteomes" id="UP000183971"/>
    </source>
</evidence>